<dbReference type="Pfam" id="PF10317">
    <property type="entry name" value="7TM_GPCR_Srd"/>
    <property type="match status" value="2"/>
</dbReference>
<evidence type="ECO:0000256" key="4">
    <source>
        <dbReference type="ARBA" id="ARBA00022989"/>
    </source>
</evidence>
<feature type="transmembrane region" description="Helical" evidence="6">
    <location>
        <begin position="158"/>
        <end position="180"/>
    </location>
</feature>
<evidence type="ECO:0000256" key="3">
    <source>
        <dbReference type="ARBA" id="ARBA00022692"/>
    </source>
</evidence>
<dbReference type="AlphaFoldDB" id="A0A9P1IJT5"/>
<proteinExistence type="inferred from homology"/>
<dbReference type="PANTHER" id="PTHR22945">
    <property type="entry name" value="SERPENTINE RECEPTOR, CLASS D DELTA"/>
    <property type="match status" value="1"/>
</dbReference>
<dbReference type="OrthoDB" id="5865968at2759"/>
<dbReference type="PANTHER" id="PTHR22945:SF25">
    <property type="entry name" value="SERPENTINE RECEPTOR, CLASS D (DELTA)"/>
    <property type="match status" value="1"/>
</dbReference>
<keyword evidence="4 6" id="KW-1133">Transmembrane helix</keyword>
<comment type="subcellular location">
    <subcellularLocation>
        <location evidence="1">Membrane</location>
        <topology evidence="1">Multi-pass membrane protein</topology>
    </subcellularLocation>
</comment>
<comment type="caution">
    <text evidence="7">The sequence shown here is derived from an EMBL/GenBank/DDBJ whole genome shotgun (WGS) entry which is preliminary data.</text>
</comment>
<organism evidence="7 8">
    <name type="scientific">Caenorhabditis angaria</name>
    <dbReference type="NCBI Taxonomy" id="860376"/>
    <lineage>
        <taxon>Eukaryota</taxon>
        <taxon>Metazoa</taxon>
        <taxon>Ecdysozoa</taxon>
        <taxon>Nematoda</taxon>
        <taxon>Chromadorea</taxon>
        <taxon>Rhabditida</taxon>
        <taxon>Rhabditina</taxon>
        <taxon>Rhabditomorpha</taxon>
        <taxon>Rhabditoidea</taxon>
        <taxon>Rhabditidae</taxon>
        <taxon>Peloderinae</taxon>
        <taxon>Caenorhabditis</taxon>
    </lineage>
</organism>
<keyword evidence="8" id="KW-1185">Reference proteome</keyword>
<feature type="transmembrane region" description="Helical" evidence="6">
    <location>
        <begin position="244"/>
        <end position="266"/>
    </location>
</feature>
<dbReference type="EMBL" id="CANHGI010000003">
    <property type="protein sequence ID" value="CAI5445753.1"/>
    <property type="molecule type" value="Genomic_DNA"/>
</dbReference>
<dbReference type="SUPFAM" id="SSF81321">
    <property type="entry name" value="Family A G protein-coupled receptor-like"/>
    <property type="match status" value="1"/>
</dbReference>
<gene>
    <name evidence="7" type="ORF">CAMP_LOCUS8390</name>
</gene>
<feature type="transmembrane region" description="Helical" evidence="6">
    <location>
        <begin position="207"/>
        <end position="232"/>
    </location>
</feature>
<keyword evidence="5 6" id="KW-0472">Membrane</keyword>
<evidence type="ECO:0000256" key="6">
    <source>
        <dbReference type="SAM" id="Phobius"/>
    </source>
</evidence>
<comment type="similarity">
    <text evidence="2">Belongs to the nematode receptor-like protein srd family.</text>
</comment>
<evidence type="ECO:0000256" key="1">
    <source>
        <dbReference type="ARBA" id="ARBA00004141"/>
    </source>
</evidence>
<keyword evidence="3 6" id="KW-0812">Transmembrane</keyword>
<sequence>MFVNYYYYLFTTISIPVNVLLIYLIIFKSPSSFQSYRVLVSSGESIALLAYGPLRGLPINFIFIIYNLYNVFLTTTNLSLNISMFYRFCLICYGKVNNITMTNLLISSYILPLLMFIAITISKRDFEIVMKNTEKSYPSYNLPIVYGEYCGFYSTKNLIYLVNTTILMGIPYLMPIFILYCRRKILKQINEVQTHLSYKTKKASLDLVQALTLQAMFPMICIIPNVLYFAFAQTSHMEFEFAEFSGFPMCCLPCLIDPILMIKYVTPFNNFVFRKRKNVIKVPTASMVHSIHRTA</sequence>
<evidence type="ECO:0000256" key="2">
    <source>
        <dbReference type="ARBA" id="ARBA00009166"/>
    </source>
</evidence>
<dbReference type="InterPro" id="IPR019421">
    <property type="entry name" value="7TM_GPCR_serpentine_rcpt_Srd"/>
</dbReference>
<evidence type="ECO:0000256" key="5">
    <source>
        <dbReference type="ARBA" id="ARBA00023136"/>
    </source>
</evidence>
<evidence type="ECO:0000313" key="8">
    <source>
        <dbReference type="Proteomes" id="UP001152747"/>
    </source>
</evidence>
<dbReference type="InterPro" id="IPR050920">
    <property type="entry name" value="Nematode_rcpt-like_delta"/>
</dbReference>
<feature type="transmembrane region" description="Helical" evidence="6">
    <location>
        <begin position="103"/>
        <end position="121"/>
    </location>
</feature>
<feature type="transmembrane region" description="Helical" evidence="6">
    <location>
        <begin position="6"/>
        <end position="26"/>
    </location>
</feature>
<accession>A0A9P1IJT5</accession>
<evidence type="ECO:0000313" key="7">
    <source>
        <dbReference type="EMBL" id="CAI5445753.1"/>
    </source>
</evidence>
<protein>
    <recommendedName>
        <fullName evidence="9">G-protein coupled receptors family 1 profile domain-containing protein</fullName>
    </recommendedName>
</protein>
<name>A0A9P1IJT5_9PELO</name>
<dbReference type="GO" id="GO:0016020">
    <property type="term" value="C:membrane"/>
    <property type="evidence" value="ECO:0007669"/>
    <property type="project" value="UniProtKB-SubCell"/>
</dbReference>
<evidence type="ECO:0008006" key="9">
    <source>
        <dbReference type="Google" id="ProtNLM"/>
    </source>
</evidence>
<reference evidence="7" key="1">
    <citation type="submission" date="2022-11" db="EMBL/GenBank/DDBJ databases">
        <authorList>
            <person name="Kikuchi T."/>
        </authorList>
    </citation>
    <scope>NUCLEOTIDE SEQUENCE</scope>
    <source>
        <strain evidence="7">PS1010</strain>
    </source>
</reference>
<dbReference type="Proteomes" id="UP001152747">
    <property type="component" value="Unassembled WGS sequence"/>
</dbReference>